<dbReference type="AlphaFoldDB" id="E2C7M5"/>
<dbReference type="Proteomes" id="UP000008237">
    <property type="component" value="Unassembled WGS sequence"/>
</dbReference>
<evidence type="ECO:0008006" key="3">
    <source>
        <dbReference type="Google" id="ProtNLM"/>
    </source>
</evidence>
<evidence type="ECO:0000313" key="2">
    <source>
        <dbReference type="Proteomes" id="UP000008237"/>
    </source>
</evidence>
<dbReference type="InParanoid" id="E2C7M5"/>
<keyword evidence="2" id="KW-1185">Reference proteome</keyword>
<proteinExistence type="predicted"/>
<organism evidence="2">
    <name type="scientific">Harpegnathos saltator</name>
    <name type="common">Jerdon's jumping ant</name>
    <dbReference type="NCBI Taxonomy" id="610380"/>
    <lineage>
        <taxon>Eukaryota</taxon>
        <taxon>Metazoa</taxon>
        <taxon>Ecdysozoa</taxon>
        <taxon>Arthropoda</taxon>
        <taxon>Hexapoda</taxon>
        <taxon>Insecta</taxon>
        <taxon>Pterygota</taxon>
        <taxon>Neoptera</taxon>
        <taxon>Endopterygota</taxon>
        <taxon>Hymenoptera</taxon>
        <taxon>Apocrita</taxon>
        <taxon>Aculeata</taxon>
        <taxon>Formicoidea</taxon>
        <taxon>Formicidae</taxon>
        <taxon>Ponerinae</taxon>
        <taxon>Ponerini</taxon>
        <taxon>Harpegnathos</taxon>
    </lineage>
</organism>
<dbReference type="EMBL" id="GL453386">
    <property type="protein sequence ID" value="EFN76052.1"/>
    <property type="molecule type" value="Genomic_DNA"/>
</dbReference>
<dbReference type="OrthoDB" id="7700262at2759"/>
<sequence>MDKEKDSILLDIDMDSTIEQNSNTLSEDLSAHATKNTDTLGNVRKPKTFGATSPEYLQKLLENSYDEHALEPFEVHFEKISDSRDEEHRKNLSEIGIGKLLNKVVPDLWKFAFNLKNLGTHKFSVTFPDPITANSFVTYLTKLGREIVSDTIWSAYIPDYRVLVKVITRDINSSETKEEILNNMLPPPYWHGTWPKLIDAKFLPGKRLDLKNNDHSNRKNSNILMLTFKNHIQLTAALYMGKKIRGIREKKIR</sequence>
<protein>
    <recommendedName>
        <fullName evidence="3">DUF4780 domain-containing protein</fullName>
    </recommendedName>
</protein>
<evidence type="ECO:0000313" key="1">
    <source>
        <dbReference type="EMBL" id="EFN76052.1"/>
    </source>
</evidence>
<name>E2C7M5_HARSA</name>
<accession>E2C7M5</accession>
<gene>
    <name evidence="1" type="ORF">EAI_11617</name>
</gene>
<reference evidence="1 2" key="1">
    <citation type="journal article" date="2010" name="Science">
        <title>Genomic comparison of the ants Camponotus floridanus and Harpegnathos saltator.</title>
        <authorList>
            <person name="Bonasio R."/>
            <person name="Zhang G."/>
            <person name="Ye C."/>
            <person name="Mutti N.S."/>
            <person name="Fang X."/>
            <person name="Qin N."/>
            <person name="Donahue G."/>
            <person name="Yang P."/>
            <person name="Li Q."/>
            <person name="Li C."/>
            <person name="Zhang P."/>
            <person name="Huang Z."/>
            <person name="Berger S.L."/>
            <person name="Reinberg D."/>
            <person name="Wang J."/>
            <person name="Liebig J."/>
        </authorList>
    </citation>
    <scope>NUCLEOTIDE SEQUENCE [LARGE SCALE GENOMIC DNA]</scope>
    <source>
        <strain evidence="1 2">R22 G/1</strain>
    </source>
</reference>